<keyword evidence="3" id="KW-1185">Reference proteome</keyword>
<name>A0A0E0E796_9ORYZ</name>
<evidence type="ECO:0000313" key="3">
    <source>
        <dbReference type="Proteomes" id="UP000008021"/>
    </source>
</evidence>
<sequence>MAAPPPAGFSGNHHLHRRDGTSACSDTSMCFLLRRQRPIYRSLSAMDGLRRRPAAVCSSRRSAARRGAGRQPDSTAACMQARYSN</sequence>
<feature type="region of interest" description="Disordered" evidence="1">
    <location>
        <begin position="60"/>
        <end position="85"/>
    </location>
</feature>
<accession>A0A0E0E796</accession>
<reference evidence="2" key="2">
    <citation type="submission" date="2018-05" db="EMBL/GenBank/DDBJ databases">
        <title>OmerRS3 (Oryza meridionalis Reference Sequence Version 3).</title>
        <authorList>
            <person name="Zhang J."/>
            <person name="Kudrna D."/>
            <person name="Lee S."/>
            <person name="Talag J."/>
            <person name="Welchert J."/>
            <person name="Wing R.A."/>
        </authorList>
    </citation>
    <scope>NUCLEOTIDE SEQUENCE [LARGE SCALE GENOMIC DNA]</scope>
    <source>
        <strain evidence="2">cv. OR44</strain>
    </source>
</reference>
<dbReference type="Gramene" id="OMERI07G01310.1">
    <property type="protein sequence ID" value="OMERI07G01310.1"/>
    <property type="gene ID" value="OMERI07G01310"/>
</dbReference>
<feature type="region of interest" description="Disordered" evidence="1">
    <location>
        <begin position="1"/>
        <end position="23"/>
    </location>
</feature>
<protein>
    <submittedName>
        <fullName evidence="2">Uncharacterized protein</fullName>
    </submittedName>
</protein>
<dbReference type="HOGENOM" id="CLU_2516482_0_0_1"/>
<dbReference type="EnsemblPlants" id="OMERI07G01310.1">
    <property type="protein sequence ID" value="OMERI07G01310.1"/>
    <property type="gene ID" value="OMERI07G01310"/>
</dbReference>
<proteinExistence type="predicted"/>
<dbReference type="Proteomes" id="UP000008021">
    <property type="component" value="Chromosome 7"/>
</dbReference>
<reference evidence="2" key="1">
    <citation type="submission" date="2015-04" db="UniProtKB">
        <authorList>
            <consortium name="EnsemblPlants"/>
        </authorList>
    </citation>
    <scope>IDENTIFICATION</scope>
</reference>
<evidence type="ECO:0000256" key="1">
    <source>
        <dbReference type="SAM" id="MobiDB-lite"/>
    </source>
</evidence>
<organism evidence="2">
    <name type="scientific">Oryza meridionalis</name>
    <dbReference type="NCBI Taxonomy" id="40149"/>
    <lineage>
        <taxon>Eukaryota</taxon>
        <taxon>Viridiplantae</taxon>
        <taxon>Streptophyta</taxon>
        <taxon>Embryophyta</taxon>
        <taxon>Tracheophyta</taxon>
        <taxon>Spermatophyta</taxon>
        <taxon>Magnoliopsida</taxon>
        <taxon>Liliopsida</taxon>
        <taxon>Poales</taxon>
        <taxon>Poaceae</taxon>
        <taxon>BOP clade</taxon>
        <taxon>Oryzoideae</taxon>
        <taxon>Oryzeae</taxon>
        <taxon>Oryzinae</taxon>
        <taxon>Oryza</taxon>
    </lineage>
</organism>
<evidence type="ECO:0000313" key="2">
    <source>
        <dbReference type="EnsemblPlants" id="OMERI07G01310.1"/>
    </source>
</evidence>
<dbReference type="AlphaFoldDB" id="A0A0E0E796"/>